<proteinExistence type="predicted"/>
<accession>A0A2M3ZNN9</accession>
<evidence type="ECO:0000313" key="2">
    <source>
        <dbReference type="EMBL" id="MBW30102.1"/>
    </source>
</evidence>
<protein>
    <submittedName>
        <fullName evidence="2">Putative secreted peptide</fullName>
    </submittedName>
</protein>
<reference evidence="2" key="1">
    <citation type="submission" date="2018-01" db="EMBL/GenBank/DDBJ databases">
        <title>An insight into the sialome of Amazonian anophelines.</title>
        <authorList>
            <person name="Ribeiro J.M."/>
            <person name="Scarpassa V."/>
            <person name="Calvo E."/>
        </authorList>
    </citation>
    <scope>NUCLEOTIDE SEQUENCE</scope>
    <source>
        <tissue evidence="2">Salivary glands</tissue>
    </source>
</reference>
<feature type="chain" id="PRO_5014811453" evidence="1">
    <location>
        <begin position="18"/>
        <end position="72"/>
    </location>
</feature>
<dbReference type="AlphaFoldDB" id="A0A2M3ZNN9"/>
<feature type="signal peptide" evidence="1">
    <location>
        <begin position="1"/>
        <end position="17"/>
    </location>
</feature>
<keyword evidence="1" id="KW-0732">Signal</keyword>
<sequence length="72" mass="8186">MSPLLLLFCFVCFRCLALPPFLPIDRCRGSYIMISTSILLSSLIDRIRAKTHEYHMLSKLAIQPRVATGSCR</sequence>
<dbReference type="EMBL" id="GGFM01009351">
    <property type="protein sequence ID" value="MBW30102.1"/>
    <property type="molecule type" value="Transcribed_RNA"/>
</dbReference>
<evidence type="ECO:0000256" key="1">
    <source>
        <dbReference type="SAM" id="SignalP"/>
    </source>
</evidence>
<organism evidence="2">
    <name type="scientific">Anopheles braziliensis</name>
    <dbReference type="NCBI Taxonomy" id="58242"/>
    <lineage>
        <taxon>Eukaryota</taxon>
        <taxon>Metazoa</taxon>
        <taxon>Ecdysozoa</taxon>
        <taxon>Arthropoda</taxon>
        <taxon>Hexapoda</taxon>
        <taxon>Insecta</taxon>
        <taxon>Pterygota</taxon>
        <taxon>Neoptera</taxon>
        <taxon>Endopterygota</taxon>
        <taxon>Diptera</taxon>
        <taxon>Nematocera</taxon>
        <taxon>Culicoidea</taxon>
        <taxon>Culicidae</taxon>
        <taxon>Anophelinae</taxon>
        <taxon>Anopheles</taxon>
    </lineage>
</organism>
<name>A0A2M3ZNN9_9DIPT</name>